<feature type="region of interest" description="Disordered" evidence="2">
    <location>
        <begin position="384"/>
        <end position="410"/>
    </location>
</feature>
<feature type="compositionally biased region" description="Basic residues" evidence="2">
    <location>
        <begin position="398"/>
        <end position="410"/>
    </location>
</feature>
<dbReference type="EMBL" id="SIDB01000006">
    <property type="protein sequence ID" value="KAI3431278.1"/>
    <property type="molecule type" value="Genomic_DNA"/>
</dbReference>
<feature type="transmembrane region" description="Helical" evidence="3">
    <location>
        <begin position="355"/>
        <end position="378"/>
    </location>
</feature>
<reference evidence="5" key="1">
    <citation type="journal article" date="2019" name="Plant J.">
        <title>Chlorella vulgaris genome assembly and annotation reveals the molecular basis for metabolic acclimation to high light conditions.</title>
        <authorList>
            <person name="Cecchin M."/>
            <person name="Marcolungo L."/>
            <person name="Rossato M."/>
            <person name="Girolomoni L."/>
            <person name="Cosentino E."/>
            <person name="Cuine S."/>
            <person name="Li-Beisson Y."/>
            <person name="Delledonne M."/>
            <person name="Ballottari M."/>
        </authorList>
    </citation>
    <scope>NUCLEOTIDE SEQUENCE</scope>
    <source>
        <strain evidence="5">211/11P</strain>
    </source>
</reference>
<gene>
    <name evidence="5" type="ORF">D9Q98_004339</name>
</gene>
<feature type="coiled-coil region" evidence="1">
    <location>
        <begin position="31"/>
        <end position="79"/>
    </location>
</feature>
<proteinExistence type="predicted"/>
<sequence>MRSRLAIALALAACTVCAFAQDATTECEAPLAEMLSKLSDAQARLAAAEASGGSCTAEAAELKAKLQQLEDSVSSSDQAAADLAAKLEATQAQLAAAPDAATVEQIKAAAAAAEARLAEAERQLAAKEGEASGAQANLLKCGTNLQSKADEFAALRRSAEEASTAVGSCSERQQALEAAVAEARAKAEALEAAWLPPWAATRVVPALTQAQELALQYTAQGHHGARYMWHTHGKPTLDRSLALAQSKAAQLNAAIESKAGDSWPKFKAGVAAASGAAAKGAAVAAKHAAAAAAAGKKAALVAWNSEAVALVRPTLVKVGGRVAAQAQLVQRELEELLISLLAKNNNSAPLARRPYVTYMVYAALVVPLVAFGMPLLGLRRSARQPAESNLSSGGHPMSTKRRKKPAPKAH</sequence>
<feature type="signal peptide" evidence="4">
    <location>
        <begin position="1"/>
        <end position="20"/>
    </location>
</feature>
<accession>A0A9D4TPF4</accession>
<evidence type="ECO:0000256" key="3">
    <source>
        <dbReference type="SAM" id="Phobius"/>
    </source>
</evidence>
<protein>
    <submittedName>
        <fullName evidence="5">Uncharacterized protein</fullName>
    </submittedName>
</protein>
<evidence type="ECO:0000313" key="5">
    <source>
        <dbReference type="EMBL" id="KAI3431278.1"/>
    </source>
</evidence>
<keyword evidence="3" id="KW-0812">Transmembrane</keyword>
<dbReference type="OrthoDB" id="515699at2759"/>
<dbReference type="SUPFAM" id="SSF57997">
    <property type="entry name" value="Tropomyosin"/>
    <property type="match status" value="1"/>
</dbReference>
<feature type="chain" id="PRO_5039323824" evidence="4">
    <location>
        <begin position="21"/>
        <end position="410"/>
    </location>
</feature>
<keyword evidence="1" id="KW-0175">Coiled coil</keyword>
<evidence type="ECO:0000256" key="4">
    <source>
        <dbReference type="SAM" id="SignalP"/>
    </source>
</evidence>
<evidence type="ECO:0000256" key="1">
    <source>
        <dbReference type="SAM" id="Coils"/>
    </source>
</evidence>
<dbReference type="AlphaFoldDB" id="A0A9D4TPF4"/>
<reference evidence="5" key="2">
    <citation type="submission" date="2020-11" db="EMBL/GenBank/DDBJ databases">
        <authorList>
            <person name="Cecchin M."/>
            <person name="Marcolungo L."/>
            <person name="Rossato M."/>
            <person name="Girolomoni L."/>
            <person name="Cosentino E."/>
            <person name="Cuine S."/>
            <person name="Li-Beisson Y."/>
            <person name="Delledonne M."/>
            <person name="Ballottari M."/>
        </authorList>
    </citation>
    <scope>NUCLEOTIDE SEQUENCE</scope>
    <source>
        <strain evidence="5">211/11P</strain>
        <tissue evidence="5">Whole cell</tissue>
    </source>
</reference>
<keyword evidence="6" id="KW-1185">Reference proteome</keyword>
<feature type="coiled-coil region" evidence="1">
    <location>
        <begin position="103"/>
        <end position="137"/>
    </location>
</feature>
<organism evidence="5 6">
    <name type="scientific">Chlorella vulgaris</name>
    <name type="common">Green alga</name>
    <dbReference type="NCBI Taxonomy" id="3077"/>
    <lineage>
        <taxon>Eukaryota</taxon>
        <taxon>Viridiplantae</taxon>
        <taxon>Chlorophyta</taxon>
        <taxon>core chlorophytes</taxon>
        <taxon>Trebouxiophyceae</taxon>
        <taxon>Chlorellales</taxon>
        <taxon>Chlorellaceae</taxon>
        <taxon>Chlorella clade</taxon>
        <taxon>Chlorella</taxon>
    </lineage>
</organism>
<name>A0A9D4TPF4_CHLVU</name>
<dbReference type="Gene3D" id="1.10.287.1490">
    <property type="match status" value="1"/>
</dbReference>
<evidence type="ECO:0000313" key="6">
    <source>
        <dbReference type="Proteomes" id="UP001055712"/>
    </source>
</evidence>
<keyword evidence="3" id="KW-0472">Membrane</keyword>
<keyword evidence="3" id="KW-1133">Transmembrane helix</keyword>
<comment type="caution">
    <text evidence="5">The sequence shown here is derived from an EMBL/GenBank/DDBJ whole genome shotgun (WGS) entry which is preliminary data.</text>
</comment>
<evidence type="ECO:0000256" key="2">
    <source>
        <dbReference type="SAM" id="MobiDB-lite"/>
    </source>
</evidence>
<dbReference type="Proteomes" id="UP001055712">
    <property type="component" value="Unassembled WGS sequence"/>
</dbReference>
<keyword evidence="4" id="KW-0732">Signal</keyword>